<name>A0A8J8NIW2_HALGN</name>
<dbReference type="EMBL" id="RRYP01016510">
    <property type="protein sequence ID" value="TNV75100.1"/>
    <property type="molecule type" value="Genomic_DNA"/>
</dbReference>
<evidence type="ECO:0000313" key="3">
    <source>
        <dbReference type="Proteomes" id="UP000785679"/>
    </source>
</evidence>
<proteinExistence type="predicted"/>
<sequence>MSVAHFLTQHIRTTAQENPRMSYEIRRSIAVTLLASFAMVGCNSEKGVGVASTAEAEADAKAAADSKDANQRPQGARPKIKASGSADSLKLEQLILTSIINQSRPGIFQLRLPGRSRSR</sequence>
<gene>
    <name evidence="2" type="ORF">FGO68_gene14632</name>
</gene>
<dbReference type="AlphaFoldDB" id="A0A8J8NIW2"/>
<feature type="compositionally biased region" description="Basic and acidic residues" evidence="1">
    <location>
        <begin position="58"/>
        <end position="70"/>
    </location>
</feature>
<reference evidence="2" key="1">
    <citation type="submission" date="2019-06" db="EMBL/GenBank/DDBJ databases">
        <authorList>
            <person name="Zheng W."/>
        </authorList>
    </citation>
    <scope>NUCLEOTIDE SEQUENCE</scope>
    <source>
        <strain evidence="2">QDHG01</strain>
    </source>
</reference>
<evidence type="ECO:0000256" key="1">
    <source>
        <dbReference type="SAM" id="MobiDB-lite"/>
    </source>
</evidence>
<organism evidence="2 3">
    <name type="scientific">Halteria grandinella</name>
    <dbReference type="NCBI Taxonomy" id="5974"/>
    <lineage>
        <taxon>Eukaryota</taxon>
        <taxon>Sar</taxon>
        <taxon>Alveolata</taxon>
        <taxon>Ciliophora</taxon>
        <taxon>Intramacronucleata</taxon>
        <taxon>Spirotrichea</taxon>
        <taxon>Stichotrichia</taxon>
        <taxon>Sporadotrichida</taxon>
        <taxon>Halteriidae</taxon>
        <taxon>Halteria</taxon>
    </lineage>
</organism>
<comment type="caution">
    <text evidence="2">The sequence shown here is derived from an EMBL/GenBank/DDBJ whole genome shotgun (WGS) entry which is preliminary data.</text>
</comment>
<dbReference type="Proteomes" id="UP000785679">
    <property type="component" value="Unassembled WGS sequence"/>
</dbReference>
<keyword evidence="3" id="KW-1185">Reference proteome</keyword>
<protein>
    <submittedName>
        <fullName evidence="2">Uncharacterized protein</fullName>
    </submittedName>
</protein>
<evidence type="ECO:0000313" key="2">
    <source>
        <dbReference type="EMBL" id="TNV75100.1"/>
    </source>
</evidence>
<accession>A0A8J8NIW2</accession>
<feature type="region of interest" description="Disordered" evidence="1">
    <location>
        <begin position="51"/>
        <end position="85"/>
    </location>
</feature>